<keyword evidence="2" id="KW-1185">Reference proteome</keyword>
<name>A0ACB8HLE9_9BRYO</name>
<proteinExistence type="predicted"/>
<evidence type="ECO:0000313" key="2">
    <source>
        <dbReference type="Proteomes" id="UP000828922"/>
    </source>
</evidence>
<accession>A0ACB8HLE9</accession>
<protein>
    <submittedName>
        <fullName evidence="1">Uncharacterized protein</fullName>
    </submittedName>
</protein>
<reference evidence="2" key="1">
    <citation type="journal article" date="2022" name="New Phytol.">
        <title>Phylogenomic structure and speciation in an emerging model: the Sphagnum magellanicum complex (Bryophyta).</title>
        <authorList>
            <person name="Shaw A.J."/>
            <person name="Piatkowski B."/>
            <person name="Duffy A.M."/>
            <person name="Aguero B."/>
            <person name="Imwattana K."/>
            <person name="Nieto-Lugilde M."/>
            <person name="Healey A."/>
            <person name="Weston D.J."/>
            <person name="Patel M.N."/>
            <person name="Schmutz J."/>
            <person name="Grimwood J."/>
            <person name="Yavitt J.B."/>
            <person name="Hassel K."/>
            <person name="Stenoien H.K."/>
            <person name="Flatberg K.I."/>
            <person name="Bickford C.P."/>
            <person name="Hicks K.A."/>
        </authorList>
    </citation>
    <scope>NUCLEOTIDE SEQUENCE [LARGE SCALE GENOMIC DNA]</scope>
</reference>
<gene>
    <name evidence="1" type="ORF">CY35_07G064100</name>
</gene>
<dbReference type="Proteomes" id="UP000828922">
    <property type="component" value="Linkage Group LG07"/>
</dbReference>
<dbReference type="EMBL" id="CM038913">
    <property type="protein sequence ID" value="KAH9557019.1"/>
    <property type="molecule type" value="Genomic_DNA"/>
</dbReference>
<evidence type="ECO:0000313" key="1">
    <source>
        <dbReference type="EMBL" id="KAH9557019.1"/>
    </source>
</evidence>
<sequence length="61" mass="7276">MMHCVGVEFKKQEIYGHVQALETLLTDEVFYQGNNSMLLLLLLLCYYSHRMLVFLERFSRC</sequence>
<comment type="caution">
    <text evidence="1">The sequence shown here is derived from an EMBL/GenBank/DDBJ whole genome shotgun (WGS) entry which is preliminary data.</text>
</comment>
<organism evidence="1 2">
    <name type="scientific">Sphagnum magellanicum</name>
    <dbReference type="NCBI Taxonomy" id="128215"/>
    <lineage>
        <taxon>Eukaryota</taxon>
        <taxon>Viridiplantae</taxon>
        <taxon>Streptophyta</taxon>
        <taxon>Embryophyta</taxon>
        <taxon>Bryophyta</taxon>
        <taxon>Sphagnophytina</taxon>
        <taxon>Sphagnopsida</taxon>
        <taxon>Sphagnales</taxon>
        <taxon>Sphagnaceae</taxon>
        <taxon>Sphagnum</taxon>
    </lineage>
</organism>